<accession>A0AAE0YLG9</accession>
<reference evidence="2" key="1">
    <citation type="journal article" date="2023" name="G3 (Bethesda)">
        <title>A reference genome for the long-term kleptoplast-retaining sea slug Elysia crispata morphotype clarki.</title>
        <authorList>
            <person name="Eastman K.E."/>
            <person name="Pendleton A.L."/>
            <person name="Shaikh M.A."/>
            <person name="Suttiyut T."/>
            <person name="Ogas R."/>
            <person name="Tomko P."/>
            <person name="Gavelis G."/>
            <person name="Widhalm J.R."/>
            <person name="Wisecaver J.H."/>
        </authorList>
    </citation>
    <scope>NUCLEOTIDE SEQUENCE</scope>
    <source>
        <strain evidence="2">ECLA1</strain>
    </source>
</reference>
<proteinExistence type="predicted"/>
<evidence type="ECO:0000313" key="2">
    <source>
        <dbReference type="EMBL" id="KAK3749666.1"/>
    </source>
</evidence>
<dbReference type="EMBL" id="JAWDGP010005930">
    <property type="protein sequence ID" value="KAK3749666.1"/>
    <property type="molecule type" value="Genomic_DNA"/>
</dbReference>
<dbReference type="Proteomes" id="UP001283361">
    <property type="component" value="Unassembled WGS sequence"/>
</dbReference>
<protein>
    <submittedName>
        <fullName evidence="2">Uncharacterized protein</fullName>
    </submittedName>
</protein>
<feature type="region of interest" description="Disordered" evidence="1">
    <location>
        <begin position="170"/>
        <end position="198"/>
    </location>
</feature>
<sequence length="261" mass="29137">MGIPYHCIQGQVRWQAPLVVPVINCQGRGRRRKDREQWPDLPHAADLLRGGYNGDKLPEIAASSRKLIKITTTDGSDNPASTVWVEGLAFSTQYLLNGASRCFHTISRRHQGGVKLGVQLLIRLWTSLTPSQRSPPTQPPKRHHPHVTPGVNHSFCLDLLLQRLRTFDGQYGDKGEDEKGRERGFCGTEAAGSESKRARPPILAVRKSCVHAHFNPERQGELAQEAPSGSRHHIDDLLMMLLPRGCCWLKSPSTPRQDSRS</sequence>
<organism evidence="2 3">
    <name type="scientific">Elysia crispata</name>
    <name type="common">lettuce slug</name>
    <dbReference type="NCBI Taxonomy" id="231223"/>
    <lineage>
        <taxon>Eukaryota</taxon>
        <taxon>Metazoa</taxon>
        <taxon>Spiralia</taxon>
        <taxon>Lophotrochozoa</taxon>
        <taxon>Mollusca</taxon>
        <taxon>Gastropoda</taxon>
        <taxon>Heterobranchia</taxon>
        <taxon>Euthyneura</taxon>
        <taxon>Panpulmonata</taxon>
        <taxon>Sacoglossa</taxon>
        <taxon>Placobranchoidea</taxon>
        <taxon>Plakobranchidae</taxon>
        <taxon>Elysia</taxon>
    </lineage>
</organism>
<evidence type="ECO:0000256" key="1">
    <source>
        <dbReference type="SAM" id="MobiDB-lite"/>
    </source>
</evidence>
<gene>
    <name evidence="2" type="ORF">RRG08_013874</name>
</gene>
<dbReference type="AlphaFoldDB" id="A0AAE0YLG9"/>
<feature type="region of interest" description="Disordered" evidence="1">
    <location>
        <begin position="129"/>
        <end position="148"/>
    </location>
</feature>
<evidence type="ECO:0000313" key="3">
    <source>
        <dbReference type="Proteomes" id="UP001283361"/>
    </source>
</evidence>
<name>A0AAE0YLG9_9GAST</name>
<comment type="caution">
    <text evidence="2">The sequence shown here is derived from an EMBL/GenBank/DDBJ whole genome shotgun (WGS) entry which is preliminary data.</text>
</comment>
<keyword evidence="3" id="KW-1185">Reference proteome</keyword>
<feature type="compositionally biased region" description="Basic and acidic residues" evidence="1">
    <location>
        <begin position="171"/>
        <end position="184"/>
    </location>
</feature>